<feature type="compositionally biased region" description="Polar residues" evidence="1">
    <location>
        <begin position="1116"/>
        <end position="1131"/>
    </location>
</feature>
<dbReference type="Proteomes" id="UP000251314">
    <property type="component" value="Unassembled WGS sequence"/>
</dbReference>
<dbReference type="VEuPathDB" id="FungiDB:PC110_g9839"/>
<dbReference type="SMART" id="SM00220">
    <property type="entry name" value="S_TKc"/>
    <property type="match status" value="1"/>
</dbReference>
<accession>A0A329SAK5</accession>
<dbReference type="GO" id="GO:0005524">
    <property type="term" value="F:ATP binding"/>
    <property type="evidence" value="ECO:0007669"/>
    <property type="project" value="InterPro"/>
</dbReference>
<protein>
    <recommendedName>
        <fullName evidence="2">Protein kinase domain-containing protein</fullName>
    </recommendedName>
</protein>
<dbReference type="SUPFAM" id="SSF56112">
    <property type="entry name" value="Protein kinase-like (PK-like)"/>
    <property type="match status" value="1"/>
</dbReference>
<dbReference type="PROSITE" id="PS50011">
    <property type="entry name" value="PROTEIN_KINASE_DOM"/>
    <property type="match status" value="1"/>
</dbReference>
<dbReference type="Pfam" id="PF00069">
    <property type="entry name" value="Pkinase"/>
    <property type="match status" value="1"/>
</dbReference>
<dbReference type="GO" id="GO:0044773">
    <property type="term" value="P:mitotic DNA damage checkpoint signaling"/>
    <property type="evidence" value="ECO:0007669"/>
    <property type="project" value="TreeGrafter"/>
</dbReference>
<dbReference type="GO" id="GO:0004674">
    <property type="term" value="F:protein serine/threonine kinase activity"/>
    <property type="evidence" value="ECO:0007669"/>
    <property type="project" value="TreeGrafter"/>
</dbReference>
<dbReference type="EMBL" id="MJFZ01000223">
    <property type="protein sequence ID" value="RAW33845.1"/>
    <property type="molecule type" value="Genomic_DNA"/>
</dbReference>
<dbReference type="InterPro" id="IPR011009">
    <property type="entry name" value="Kinase-like_dom_sf"/>
</dbReference>
<name>A0A329SAK5_9STRA</name>
<feature type="domain" description="Protein kinase" evidence="2">
    <location>
        <begin position="1290"/>
        <end position="1635"/>
    </location>
</feature>
<organism evidence="3 4">
    <name type="scientific">Phytophthora cactorum</name>
    <dbReference type="NCBI Taxonomy" id="29920"/>
    <lineage>
        <taxon>Eukaryota</taxon>
        <taxon>Sar</taxon>
        <taxon>Stramenopiles</taxon>
        <taxon>Oomycota</taxon>
        <taxon>Peronosporomycetes</taxon>
        <taxon>Peronosporales</taxon>
        <taxon>Peronosporaceae</taxon>
        <taxon>Phytophthora</taxon>
    </lineage>
</organism>
<dbReference type="GO" id="GO:0005634">
    <property type="term" value="C:nucleus"/>
    <property type="evidence" value="ECO:0007669"/>
    <property type="project" value="TreeGrafter"/>
</dbReference>
<dbReference type="InterPro" id="IPR008271">
    <property type="entry name" value="Ser/Thr_kinase_AS"/>
</dbReference>
<sequence>MSVAPRAAPSISDRSKILSRRGSHRNEEELAVGAVIVMLSDKSDDHSAAAYRLSTRDSSHGDSKLISTATTQKEQSFVAVLAPNCDAAMASLLTQPPGTFLLVKEEDSAIAVYVKFRQAVRALTLVKSKDVKKNDNAIHLAKLRKKELDVTPVHNLRLPSEWYFLVEHCWKRFLPQVQAVVFELCCESHLDEETRLEDWTSSMIPQPAYSVGLMPEACGFYILSVPGNGADSSSVVQVRQVEFDFNKFALTVADGTHKPSALLLATSFSAKRTYEPDFTFGAIRDNFLTPDLVILKETSVNTIPSQQSSLQNCIDLSTNDKELAVLNAADAACCSIMPHEPLPDSLLAVLHEMHICFVNTAVRDGTIPSSKPAHWSTQKKKLVGRIIPILLELLISSATSSEADHVDVHKKRQTLAQFARAVRFDILFMISRSDDSVICRLVHQLCQVFGARVRIPAELIDFIRDLVALFPVFLRLFLRNQGISLLWRNLRHNDVDKDAASGPDFRVKSNSRSFRAFTSSTTVANALQGKGDRKRSVFRLARNPQTKSRKSLSLGTNLTSTPVLRSKSLAFFRLSPVSVQIYLGMHLQEGFFASPDVWKEDPVLSKIAFCSCLGRCEATTACARKRVGSSPKMIMLELLLQLSIRFLYHKTSFASWDRDVALLLRLEEIHRQLFDEIISIVRRRSEVQDINTREALACELRVAITCVSTLFRLERKRRQEISSAVGDKKYLTFIYLFRTKIRELNERLQLDATCDDQIGESEMEDTAQVQEADDNFLNALAEVLSWIPKVLLDEWMVLCLKELLQTVNNLSNVVKQTAVPQLKQLRYIRYGYEICKVFAVVLKRASDPDIQVLLVRVLGTDCAAIISLLSFILAPHSLSINGGRDADCIQVNVLNFLSAFVNLDIALPVQTDWESKNSKPSGEDSMNEDAEVIEQLKGELLIRLIGPRMTLEEEQNDQTLWDFVLELMFPKNSVVNYDGTSCMISMAVSFRSLSVPPNLLTTISREYFQLKVAFLSLQQALYTAQDVSLPIDYVHCVASHWRRIEQYCDRIIENEGQEELSMVRRIVELNFRCLVVLASRRSQFPAIQGALSHNRVLSCVLQRLQRVRPSLDEVTSRSQGDNSGSLGSNSIPCLPPLKLPRQLSADSSDVSGLQPGMAKLSLSSPQSRREEVNIDENFILLEPGLHVLAIALVVTYIIIDPNLEIDERLCPRISVSDQVEDSNRPNELLWKLQQHLAAVDMDQRYFEALMVEMKTLQAFVSTARLSAIRSLLRLLCPNRFDSNIYTSQDNEQREYIAKGAFSTVYRQHSAFSKSEFVAVKIVEHQRRAGELCAVSGLYNEVSILSKLRGDLAATQLVDFGNYHQEQNFEIVMEYCTCSLTEWRETIKRAGAQVSFRSCLILILRAFEEACHCLTRIHKAGICHFDIKSDNILVRSSAHELSRRLLQNNETGKRSNNFKGWLCFADFGEAKCVDTDRIPVRTFTFSSFSSNAASPVVEKRVEKFMSLTRTRGTEAIKSPEVLKIKGSEVAVKVTLASDIWSLGCLLYELVTQELLFQNDDWAGLYAHLVVTQDQHVLRSDHKQKMVTALNPTTSDEEAVVMNLLELCCNILVREPTRRPKLEMIVAQVCNLINDVYALPLTTSDESFTSLCQLNTENLVPEAVPEFRPFTTAPSCRKRVETHGVIVPVRLFWNFFLAAEVTKTQDTQKVASCVGHGENIMAIDVFESKYEDNFVHFVYLSWHESGDSNVHKVSQFFEEIHEEKHRTCFLLNAQLSTDLHLFQQHAAQHFPVIQRRLRDEAGCVVFVALGKDEEDSKTLQGILTNILCFFFRSVVNMSVFDILSCFARECAQFFEYPKPEFLKQLMAYSNTRAEDTETSTMVQCRCGAIVFSVEAAVVAEALTKHSFKPFDENVDDEYPVDTMFVHDNAEEKLVLPLETRGNAIQWVVLDTVSVTRGSTPPIITSDRRMSRFGILKRQASNAEDTATAEPQDLVRGLQRGKNSPSSDTWEMYECELCRLPICALSEDRLKVALPMLHPHSKD</sequence>
<dbReference type="Gene3D" id="3.30.200.20">
    <property type="entry name" value="Phosphorylase Kinase, domain 1"/>
    <property type="match status" value="1"/>
</dbReference>
<evidence type="ECO:0000313" key="3">
    <source>
        <dbReference type="EMBL" id="RAW33845.1"/>
    </source>
</evidence>
<dbReference type="PROSITE" id="PS00108">
    <property type="entry name" value="PROTEIN_KINASE_ST"/>
    <property type="match status" value="1"/>
</dbReference>
<gene>
    <name evidence="3" type="ORF">PC110_g9839</name>
</gene>
<dbReference type="STRING" id="29920.A0A329SAK5"/>
<feature type="region of interest" description="Disordered" evidence="1">
    <location>
        <begin position="1977"/>
        <end position="2004"/>
    </location>
</feature>
<evidence type="ECO:0000313" key="4">
    <source>
        <dbReference type="Proteomes" id="UP000251314"/>
    </source>
</evidence>
<feature type="region of interest" description="Disordered" evidence="1">
    <location>
        <begin position="1111"/>
        <end position="1166"/>
    </location>
</feature>
<comment type="caution">
    <text evidence="3">The sequence shown here is derived from an EMBL/GenBank/DDBJ whole genome shotgun (WGS) entry which is preliminary data.</text>
</comment>
<dbReference type="OrthoDB" id="568369at2759"/>
<dbReference type="PANTHER" id="PTHR44167:SF30">
    <property type="entry name" value="PHOSPHORYLASE KINASE"/>
    <property type="match status" value="1"/>
</dbReference>
<dbReference type="Gene3D" id="1.10.510.10">
    <property type="entry name" value="Transferase(Phosphotransferase) domain 1"/>
    <property type="match status" value="1"/>
</dbReference>
<reference evidence="3 4" key="1">
    <citation type="submission" date="2018-01" db="EMBL/GenBank/DDBJ databases">
        <title>Draft genome of the strawberry crown rot pathogen Phytophthora cactorum.</title>
        <authorList>
            <person name="Armitage A.D."/>
            <person name="Lysoe E."/>
            <person name="Nellist C.F."/>
            <person name="Harrison R.J."/>
            <person name="Brurberg M.B."/>
        </authorList>
    </citation>
    <scope>NUCLEOTIDE SEQUENCE [LARGE SCALE GENOMIC DNA]</scope>
    <source>
        <strain evidence="3 4">10300</strain>
    </source>
</reference>
<evidence type="ECO:0000259" key="2">
    <source>
        <dbReference type="PROSITE" id="PS50011"/>
    </source>
</evidence>
<feature type="region of interest" description="Disordered" evidence="1">
    <location>
        <begin position="1"/>
        <end position="23"/>
    </location>
</feature>
<dbReference type="InterPro" id="IPR000719">
    <property type="entry name" value="Prot_kinase_dom"/>
</dbReference>
<evidence type="ECO:0000256" key="1">
    <source>
        <dbReference type="SAM" id="MobiDB-lite"/>
    </source>
</evidence>
<dbReference type="PANTHER" id="PTHR44167">
    <property type="entry name" value="OVARIAN-SPECIFIC SERINE/THREONINE-PROTEIN KINASE LOK-RELATED"/>
    <property type="match status" value="1"/>
</dbReference>
<keyword evidence="4" id="KW-1185">Reference proteome</keyword>
<proteinExistence type="predicted"/>